<dbReference type="Pfam" id="PF08245">
    <property type="entry name" value="Mur_ligase_M"/>
    <property type="match status" value="1"/>
</dbReference>
<dbReference type="GO" id="GO:0005524">
    <property type="term" value="F:ATP binding"/>
    <property type="evidence" value="ECO:0007669"/>
    <property type="project" value="UniProtKB-KW"/>
</dbReference>
<dbReference type="PANTHER" id="PTHR11136:SF0">
    <property type="entry name" value="DIHYDROFOLATE SYNTHETASE-RELATED"/>
    <property type="match status" value="1"/>
</dbReference>
<evidence type="ECO:0000259" key="11">
    <source>
        <dbReference type="Pfam" id="PF08245"/>
    </source>
</evidence>
<dbReference type="SUPFAM" id="SSF53244">
    <property type="entry name" value="MurD-like peptide ligases, peptide-binding domain"/>
    <property type="match status" value="1"/>
</dbReference>
<dbReference type="SUPFAM" id="SSF53623">
    <property type="entry name" value="MurD-like peptide ligases, catalytic domain"/>
    <property type="match status" value="1"/>
</dbReference>
<dbReference type="AlphaFoldDB" id="A0AA35RVB9"/>
<evidence type="ECO:0000259" key="12">
    <source>
        <dbReference type="Pfam" id="PF13460"/>
    </source>
</evidence>
<keyword evidence="14" id="KW-1185">Reference proteome</keyword>
<reference evidence="13" key="1">
    <citation type="submission" date="2023-03" db="EMBL/GenBank/DDBJ databases">
        <authorList>
            <person name="Steffen K."/>
            <person name="Cardenas P."/>
        </authorList>
    </citation>
    <scope>NUCLEOTIDE SEQUENCE</scope>
</reference>
<dbReference type="InterPro" id="IPR001645">
    <property type="entry name" value="Folylpolyglutamate_synth"/>
</dbReference>
<dbReference type="GO" id="GO:0004326">
    <property type="term" value="F:tetrahydrofolylpolyglutamate synthase activity"/>
    <property type="evidence" value="ECO:0007669"/>
    <property type="project" value="UniProtKB-EC"/>
</dbReference>
<dbReference type="InterPro" id="IPR016040">
    <property type="entry name" value="NAD(P)-bd_dom"/>
</dbReference>
<evidence type="ECO:0000256" key="4">
    <source>
        <dbReference type="ARBA" id="ARBA00022598"/>
    </source>
</evidence>
<dbReference type="GO" id="GO:0005737">
    <property type="term" value="C:cytoplasm"/>
    <property type="evidence" value="ECO:0007669"/>
    <property type="project" value="TreeGrafter"/>
</dbReference>
<evidence type="ECO:0000256" key="6">
    <source>
        <dbReference type="ARBA" id="ARBA00022741"/>
    </source>
</evidence>
<proteinExistence type="inferred from homology"/>
<evidence type="ECO:0000256" key="1">
    <source>
        <dbReference type="ARBA" id="ARBA00001946"/>
    </source>
</evidence>
<dbReference type="Pfam" id="PF13460">
    <property type="entry name" value="NAD_binding_10"/>
    <property type="match status" value="1"/>
</dbReference>
<dbReference type="PROSITE" id="PS01012">
    <property type="entry name" value="FOLYLPOLYGLU_SYNT_2"/>
    <property type="match status" value="1"/>
</dbReference>
<comment type="caution">
    <text evidence="13">The sequence shown here is derived from an EMBL/GenBank/DDBJ whole genome shotgun (WGS) entry which is preliminary data.</text>
</comment>
<evidence type="ECO:0000256" key="7">
    <source>
        <dbReference type="ARBA" id="ARBA00022840"/>
    </source>
</evidence>
<evidence type="ECO:0000256" key="2">
    <source>
        <dbReference type="ARBA" id="ARBA00008276"/>
    </source>
</evidence>
<comment type="cofactor">
    <cofactor evidence="1">
        <name>Mg(2+)</name>
        <dbReference type="ChEBI" id="CHEBI:18420"/>
    </cofactor>
</comment>
<evidence type="ECO:0000256" key="9">
    <source>
        <dbReference type="ARBA" id="ARBA00047493"/>
    </source>
</evidence>
<dbReference type="InterPro" id="IPR036565">
    <property type="entry name" value="Mur-like_cat_sf"/>
</dbReference>
<comment type="similarity">
    <text evidence="2">Belongs to the folylpolyglutamate synthase family.</text>
</comment>
<sequence length="755" mass="82331">MTVLVTGPTGFLGRRVVQKLIDHSYQVRCLVHSPGGERIFPQGSVDVYYGNINDVEALTTACNGVEQIIHMVAVIRQGRNTTFDSINRAGVEDVVAAAKAAGSVEQFVHVSAVGAINNPEFPYLQSKWQGEQAVINSGLSYTIVRPSIIFGEGDEFLNSLAALVRLFPLVPVIASGRNRLQPIWVEDVAQCIALSLSRHDLQGHTLELGGPEQLNYNQVVSLVARAMDKRRLRLHVPMWAMRISVAFMQALMARPPINSEMLKMMRVRNVAEMGMVEQTFGFTPRPLEGIINSMARVEEIVTYQQAVDYLLALVDHERRAPSLPRQKRIYDLQRVTDLLRALGNPHLCANTVHIAGTKGKGSTAAMVESVLRAARYRTGFYSSPHLHTFRERIRYNGSPVSEEVFAALVNQLSAAASKLEEDTEQGAVTLFEFMTGMAFQCFATNLVDFQVIEVGLGGKLDATNVVEPQVCAITSVSLDHMAVLGDTIEEIAADKSGIIKRGIPVVAAPQCSEAREVIAETSSDKSAPLVEVGRDITWELLEADMNGQTVNIRGRLDSYRVRVPLLGEYQLENAATAIAILECLVEQGHTIGGDSIAAGISEARWPCRLELLSRDPIIVADGAHNVYSMEKMLATLKRYFGSRRVVAIAGFSRDKSVAGMVEALASKADVVIATRSRHPRSMSVPSLADIMRGAGIAKVRQAENVADALEYAKQEAGSGDLILGTGSLFVAAEVREAVLGIKPELYPDLLPPDLR</sequence>
<evidence type="ECO:0000256" key="8">
    <source>
        <dbReference type="ARBA" id="ARBA00022842"/>
    </source>
</evidence>
<dbReference type="EMBL" id="CASHTH010001664">
    <property type="protein sequence ID" value="CAI8017872.1"/>
    <property type="molecule type" value="Genomic_DNA"/>
</dbReference>
<organism evidence="13 14">
    <name type="scientific">Geodia barretti</name>
    <name type="common">Barrett's horny sponge</name>
    <dbReference type="NCBI Taxonomy" id="519541"/>
    <lineage>
        <taxon>Eukaryota</taxon>
        <taxon>Metazoa</taxon>
        <taxon>Porifera</taxon>
        <taxon>Demospongiae</taxon>
        <taxon>Heteroscleromorpha</taxon>
        <taxon>Tetractinellida</taxon>
        <taxon>Astrophorina</taxon>
        <taxon>Geodiidae</taxon>
        <taxon>Geodia</taxon>
    </lineage>
</organism>
<evidence type="ECO:0000259" key="10">
    <source>
        <dbReference type="Pfam" id="PF02875"/>
    </source>
</evidence>
<dbReference type="Gene3D" id="3.40.1190.10">
    <property type="entry name" value="Mur-like, catalytic domain"/>
    <property type="match status" value="1"/>
</dbReference>
<gene>
    <name evidence="13" type="ORF">GBAR_LOCUS10784</name>
</gene>
<feature type="domain" description="NAD(P)-binding" evidence="12">
    <location>
        <begin position="7"/>
        <end position="149"/>
    </location>
</feature>
<evidence type="ECO:0000313" key="14">
    <source>
        <dbReference type="Proteomes" id="UP001174909"/>
    </source>
</evidence>
<dbReference type="PANTHER" id="PTHR11136">
    <property type="entry name" value="FOLYLPOLYGLUTAMATE SYNTHASE-RELATED"/>
    <property type="match status" value="1"/>
</dbReference>
<keyword evidence="7" id="KW-0067">ATP-binding</keyword>
<feature type="domain" description="Mur ligase central" evidence="11">
    <location>
        <begin position="354"/>
        <end position="580"/>
    </location>
</feature>
<protein>
    <recommendedName>
        <fullName evidence="3">tetrahydrofolate synthase</fullName>
        <ecNumber evidence="3">6.3.2.17</ecNumber>
    </recommendedName>
</protein>
<dbReference type="FunFam" id="3.40.1190.10:FF:000011">
    <property type="entry name" value="Folylpolyglutamate synthase/dihydrofolate synthase"/>
    <property type="match status" value="1"/>
</dbReference>
<dbReference type="InterPro" id="IPR036615">
    <property type="entry name" value="Mur_ligase_C_dom_sf"/>
</dbReference>
<accession>A0AA35RVB9</accession>
<dbReference type="EC" id="6.3.2.17" evidence="3"/>
<dbReference type="Pfam" id="PF02875">
    <property type="entry name" value="Mur_ligase_C"/>
    <property type="match status" value="1"/>
</dbReference>
<keyword evidence="8" id="KW-0460">Magnesium</keyword>
<dbReference type="Gene3D" id="3.90.190.20">
    <property type="entry name" value="Mur ligase, C-terminal domain"/>
    <property type="match status" value="1"/>
</dbReference>
<keyword evidence="5" id="KW-0479">Metal-binding</keyword>
<keyword evidence="6" id="KW-0547">Nucleotide-binding</keyword>
<dbReference type="InterPro" id="IPR013221">
    <property type="entry name" value="Mur_ligase_cen"/>
</dbReference>
<dbReference type="Gene3D" id="3.40.50.720">
    <property type="entry name" value="NAD(P)-binding Rossmann-like Domain"/>
    <property type="match status" value="1"/>
</dbReference>
<comment type="catalytic activity">
    <reaction evidence="9">
        <text>(6S)-5,6,7,8-tetrahydrofolyl-(gamma-L-Glu)(n) + L-glutamate + ATP = (6S)-5,6,7,8-tetrahydrofolyl-(gamma-L-Glu)(n+1) + ADP + phosphate + H(+)</text>
        <dbReference type="Rhea" id="RHEA:10580"/>
        <dbReference type="Rhea" id="RHEA-COMP:14738"/>
        <dbReference type="Rhea" id="RHEA-COMP:14740"/>
        <dbReference type="ChEBI" id="CHEBI:15378"/>
        <dbReference type="ChEBI" id="CHEBI:29985"/>
        <dbReference type="ChEBI" id="CHEBI:30616"/>
        <dbReference type="ChEBI" id="CHEBI:43474"/>
        <dbReference type="ChEBI" id="CHEBI:141005"/>
        <dbReference type="ChEBI" id="CHEBI:456216"/>
        <dbReference type="EC" id="6.3.2.17"/>
    </reaction>
</comment>
<keyword evidence="4" id="KW-0436">Ligase</keyword>
<dbReference type="GO" id="GO:0008841">
    <property type="term" value="F:dihydrofolate synthase activity"/>
    <property type="evidence" value="ECO:0007669"/>
    <property type="project" value="TreeGrafter"/>
</dbReference>
<evidence type="ECO:0000256" key="3">
    <source>
        <dbReference type="ARBA" id="ARBA00013025"/>
    </source>
</evidence>
<dbReference type="GO" id="GO:0046872">
    <property type="term" value="F:metal ion binding"/>
    <property type="evidence" value="ECO:0007669"/>
    <property type="project" value="UniProtKB-KW"/>
</dbReference>
<feature type="domain" description="Mur ligase C-terminal" evidence="10">
    <location>
        <begin position="608"/>
        <end position="727"/>
    </location>
</feature>
<dbReference type="SUPFAM" id="SSF51735">
    <property type="entry name" value="NAD(P)-binding Rossmann-fold domains"/>
    <property type="match status" value="1"/>
</dbReference>
<evidence type="ECO:0000256" key="5">
    <source>
        <dbReference type="ARBA" id="ARBA00022723"/>
    </source>
</evidence>
<dbReference type="InterPro" id="IPR018109">
    <property type="entry name" value="Folylpolyglutamate_synth_CS"/>
</dbReference>
<name>A0AA35RVB9_GEOBA</name>
<dbReference type="CDD" id="cd05271">
    <property type="entry name" value="NDUFA9_like_SDR_a"/>
    <property type="match status" value="1"/>
</dbReference>
<dbReference type="NCBIfam" id="TIGR01499">
    <property type="entry name" value="folC"/>
    <property type="match status" value="1"/>
</dbReference>
<dbReference type="Proteomes" id="UP001174909">
    <property type="component" value="Unassembled WGS sequence"/>
</dbReference>
<evidence type="ECO:0000313" key="13">
    <source>
        <dbReference type="EMBL" id="CAI8017872.1"/>
    </source>
</evidence>
<dbReference type="InterPro" id="IPR036291">
    <property type="entry name" value="NAD(P)-bd_dom_sf"/>
</dbReference>
<dbReference type="InterPro" id="IPR004101">
    <property type="entry name" value="Mur_ligase_C"/>
</dbReference>